<dbReference type="InterPro" id="IPR042188">
    <property type="entry name" value="MmgE/PrpD_sf_2"/>
</dbReference>
<name>A0A1W6ZQT6_9HYPH</name>
<dbReference type="Proteomes" id="UP000194137">
    <property type="component" value="Chromosome"/>
</dbReference>
<dbReference type="InterPro" id="IPR045337">
    <property type="entry name" value="MmgE_PrpD_C"/>
</dbReference>
<dbReference type="EMBL" id="CP021112">
    <property type="protein sequence ID" value="ARP99627.1"/>
    <property type="molecule type" value="Genomic_DNA"/>
</dbReference>
<dbReference type="STRING" id="1235591.CAK95_11425"/>
<evidence type="ECO:0000259" key="2">
    <source>
        <dbReference type="Pfam" id="PF03972"/>
    </source>
</evidence>
<gene>
    <name evidence="4" type="ORF">CAK95_11425</name>
</gene>
<evidence type="ECO:0008006" key="6">
    <source>
        <dbReference type="Google" id="ProtNLM"/>
    </source>
</evidence>
<dbReference type="PANTHER" id="PTHR16943:SF8">
    <property type="entry name" value="2-METHYLCITRATE DEHYDRATASE"/>
    <property type="match status" value="1"/>
</dbReference>
<evidence type="ECO:0000256" key="1">
    <source>
        <dbReference type="ARBA" id="ARBA00006174"/>
    </source>
</evidence>
<accession>A0A1W6ZQT6</accession>
<proteinExistence type="inferred from homology"/>
<dbReference type="Gene3D" id="1.10.4100.10">
    <property type="entry name" value="2-methylcitrate dehydratase PrpD"/>
    <property type="match status" value="1"/>
</dbReference>
<sequence length="474" mass="50069">MLAGRGTIMNDRSAISAALARHIHAVRYNDLPTEAVEATKRSIIDAIGVMHAASGLGEGCEAFATLASAFGGVGTSTVIGWGFQTSPIFAAFANGAMAHALDFEDTHDATLVHPHAAVVPAALAVAEMAGGVTGRDFLTAVATGADLSCRLALGLTESVEKRGFYFIPMLSAYGAAAAAAKLLKLSERQIVQSLALASCQAVFSDALVSHPPSHLRAIRDGFSAKAGVTAALLAQRGIEAFDEPIEGRGGLYANFASGKFDGPRLLDKLGSVFEGANVSIKPWPSCRGTHAFVEAVLAIVRENKFTIGQIERIDVRISPFFSVLCEPPGQKRRPKTAIDAKFSVPFTIAIALAQGGITLDSFALTNLENSRLHALADRIFHEVETTWPFEQSTRGVLTVALADGRTLSREVIKPLGHPHNPMDREAMTWKFVDCLASARQPVDADAAEAVVAHLASIGQLADMRDVFGGAHHAS</sequence>
<dbReference type="Pfam" id="PF03972">
    <property type="entry name" value="MmgE_PrpD_N"/>
    <property type="match status" value="1"/>
</dbReference>
<dbReference type="SUPFAM" id="SSF103378">
    <property type="entry name" value="2-methylcitrate dehydratase PrpD"/>
    <property type="match status" value="1"/>
</dbReference>
<dbReference type="InterPro" id="IPR005656">
    <property type="entry name" value="MmgE_PrpD"/>
</dbReference>
<dbReference type="GO" id="GO:0016829">
    <property type="term" value="F:lyase activity"/>
    <property type="evidence" value="ECO:0007669"/>
    <property type="project" value="InterPro"/>
</dbReference>
<keyword evidence="5" id="KW-1185">Reference proteome</keyword>
<dbReference type="Gene3D" id="3.30.1330.120">
    <property type="entry name" value="2-methylcitrate dehydratase PrpD"/>
    <property type="match status" value="1"/>
</dbReference>
<dbReference type="AlphaFoldDB" id="A0A1W6ZQT6"/>
<dbReference type="Pfam" id="PF19305">
    <property type="entry name" value="MmgE_PrpD_C"/>
    <property type="match status" value="1"/>
</dbReference>
<reference evidence="4 5" key="1">
    <citation type="submission" date="2017-05" db="EMBL/GenBank/DDBJ databases">
        <title>Full genome sequence of Pseudorhodoplanes sinuspersici.</title>
        <authorList>
            <person name="Dastgheib S.M.M."/>
            <person name="Shavandi M."/>
            <person name="Tirandaz H."/>
        </authorList>
    </citation>
    <scope>NUCLEOTIDE SEQUENCE [LARGE SCALE GENOMIC DNA]</scope>
    <source>
        <strain evidence="4 5">RIPI110</strain>
    </source>
</reference>
<feature type="domain" description="MmgE/PrpD N-terminal" evidence="2">
    <location>
        <begin position="18"/>
        <end position="258"/>
    </location>
</feature>
<evidence type="ECO:0000313" key="4">
    <source>
        <dbReference type="EMBL" id="ARP99627.1"/>
    </source>
</evidence>
<feature type="domain" description="MmgE/PrpD C-terminal" evidence="3">
    <location>
        <begin position="283"/>
        <end position="454"/>
    </location>
</feature>
<dbReference type="InterPro" id="IPR036148">
    <property type="entry name" value="MmgE/PrpD_sf"/>
</dbReference>
<dbReference type="InterPro" id="IPR045336">
    <property type="entry name" value="MmgE_PrpD_N"/>
</dbReference>
<evidence type="ECO:0000259" key="3">
    <source>
        <dbReference type="Pfam" id="PF19305"/>
    </source>
</evidence>
<comment type="similarity">
    <text evidence="1">Belongs to the PrpD family.</text>
</comment>
<organism evidence="4 5">
    <name type="scientific">Pseudorhodoplanes sinuspersici</name>
    <dbReference type="NCBI Taxonomy" id="1235591"/>
    <lineage>
        <taxon>Bacteria</taxon>
        <taxon>Pseudomonadati</taxon>
        <taxon>Pseudomonadota</taxon>
        <taxon>Alphaproteobacteria</taxon>
        <taxon>Hyphomicrobiales</taxon>
        <taxon>Pseudorhodoplanes</taxon>
    </lineage>
</organism>
<dbReference type="InterPro" id="IPR042183">
    <property type="entry name" value="MmgE/PrpD_sf_1"/>
</dbReference>
<evidence type="ECO:0000313" key="5">
    <source>
        <dbReference type="Proteomes" id="UP000194137"/>
    </source>
</evidence>
<dbReference type="PANTHER" id="PTHR16943">
    <property type="entry name" value="2-METHYLCITRATE DEHYDRATASE-RELATED"/>
    <property type="match status" value="1"/>
</dbReference>
<protein>
    <recommendedName>
        <fullName evidence="6">MmgE/PrpD family protein</fullName>
    </recommendedName>
</protein>
<dbReference type="KEGG" id="psin:CAK95_11425"/>